<keyword evidence="4" id="KW-1185">Reference proteome</keyword>
<dbReference type="InterPro" id="IPR013766">
    <property type="entry name" value="Thioredoxin_domain"/>
</dbReference>
<proteinExistence type="predicted"/>
<dbReference type="KEGG" id="hbs:IPV69_15750"/>
<evidence type="ECO:0000259" key="2">
    <source>
        <dbReference type="PROSITE" id="PS51352"/>
    </source>
</evidence>
<dbReference type="GO" id="GO:0016491">
    <property type="term" value="F:oxidoreductase activity"/>
    <property type="evidence" value="ECO:0007669"/>
    <property type="project" value="InterPro"/>
</dbReference>
<dbReference type="Proteomes" id="UP000593765">
    <property type="component" value="Chromosome"/>
</dbReference>
<dbReference type="Pfam" id="PF00578">
    <property type="entry name" value="AhpC-TSA"/>
    <property type="match status" value="1"/>
</dbReference>
<dbReference type="SUPFAM" id="SSF52833">
    <property type="entry name" value="Thioredoxin-like"/>
    <property type="match status" value="1"/>
</dbReference>
<feature type="domain" description="Thioredoxin" evidence="2">
    <location>
        <begin position="39"/>
        <end position="190"/>
    </location>
</feature>
<dbReference type="EMBL" id="CP063458">
    <property type="protein sequence ID" value="QOV87737.1"/>
    <property type="molecule type" value="Genomic_DNA"/>
</dbReference>
<reference evidence="3 4" key="1">
    <citation type="submission" date="2020-10" db="EMBL/GenBank/DDBJ databases">
        <title>Wide distribution of Phycisphaera-like planctomycetes from WD2101 soil group in peatlands and genome analysis of the first cultivated representative.</title>
        <authorList>
            <person name="Dedysh S.N."/>
            <person name="Beletsky A.V."/>
            <person name="Ivanova A."/>
            <person name="Kulichevskaya I.S."/>
            <person name="Suzina N.E."/>
            <person name="Philippov D.A."/>
            <person name="Rakitin A.L."/>
            <person name="Mardanov A.V."/>
            <person name="Ravin N.V."/>
        </authorList>
    </citation>
    <scope>NUCLEOTIDE SEQUENCE [LARGE SCALE GENOMIC DNA]</scope>
    <source>
        <strain evidence="3 4">M1803</strain>
    </source>
</reference>
<dbReference type="Gene3D" id="3.40.30.10">
    <property type="entry name" value="Glutaredoxin"/>
    <property type="match status" value="1"/>
</dbReference>
<dbReference type="InterPro" id="IPR036249">
    <property type="entry name" value="Thioredoxin-like_sf"/>
</dbReference>
<dbReference type="InterPro" id="IPR000866">
    <property type="entry name" value="AhpC/TSA"/>
</dbReference>
<dbReference type="PROSITE" id="PS51352">
    <property type="entry name" value="THIOREDOXIN_2"/>
    <property type="match status" value="1"/>
</dbReference>
<evidence type="ECO:0000313" key="3">
    <source>
        <dbReference type="EMBL" id="QOV87737.1"/>
    </source>
</evidence>
<organism evidence="3 4">
    <name type="scientific">Humisphaera borealis</name>
    <dbReference type="NCBI Taxonomy" id="2807512"/>
    <lineage>
        <taxon>Bacteria</taxon>
        <taxon>Pseudomonadati</taxon>
        <taxon>Planctomycetota</taxon>
        <taxon>Phycisphaerae</taxon>
        <taxon>Tepidisphaerales</taxon>
        <taxon>Tepidisphaeraceae</taxon>
        <taxon>Humisphaera</taxon>
    </lineage>
</organism>
<dbReference type="InterPro" id="IPR047262">
    <property type="entry name" value="PRX-like1"/>
</dbReference>
<dbReference type="PANTHER" id="PTHR43640:SF1">
    <property type="entry name" value="THIOREDOXIN-DEPENDENT PEROXIREDOXIN"/>
    <property type="match status" value="1"/>
</dbReference>
<protein>
    <submittedName>
        <fullName evidence="3">Redoxin domain-containing protein</fullName>
    </submittedName>
</protein>
<dbReference type="AlphaFoldDB" id="A0A7M2WQD5"/>
<name>A0A7M2WQD5_9BACT</name>
<evidence type="ECO:0000313" key="4">
    <source>
        <dbReference type="Proteomes" id="UP000593765"/>
    </source>
</evidence>
<evidence type="ECO:0000256" key="1">
    <source>
        <dbReference type="SAM" id="Phobius"/>
    </source>
</evidence>
<accession>A0A7M2WQD5</accession>
<dbReference type="GO" id="GO:0016209">
    <property type="term" value="F:antioxidant activity"/>
    <property type="evidence" value="ECO:0007669"/>
    <property type="project" value="InterPro"/>
</dbReference>
<gene>
    <name evidence="3" type="ORF">IPV69_15750</name>
</gene>
<keyword evidence="1" id="KW-1133">Transmembrane helix</keyword>
<keyword evidence="1" id="KW-0812">Transmembrane</keyword>
<keyword evidence="1" id="KW-0472">Membrane</keyword>
<dbReference type="PANTHER" id="PTHR43640">
    <property type="entry name" value="OS07G0260300 PROTEIN"/>
    <property type="match status" value="1"/>
</dbReference>
<feature type="transmembrane region" description="Helical" evidence="1">
    <location>
        <begin position="6"/>
        <end position="27"/>
    </location>
</feature>
<dbReference type="RefSeq" id="WP_206290647.1">
    <property type="nucleotide sequence ID" value="NZ_CP063458.1"/>
</dbReference>
<sequence>MQSAPWVARLGLASAVILAGSCIAVLATHAVNDRRMLASQPGEAAPDFELPIVAGDSQACDGVFRLSDQRGAIVVAYFCSSQCPVSNDYDQRLTELQRQYSGDSRVRFVAIHTEFPPVPPADIAARSSSAGQTFVSVIDTDRAVARRYSIACTPTFLVIDAAGEIRYRGAFDDNRNADQAVTRFVPNAVRQLLAGKPVKVQLTEALGCPLK</sequence>